<name>A0A9W8IJ29_9FUNG</name>
<dbReference type="Proteomes" id="UP001139887">
    <property type="component" value="Unassembled WGS sequence"/>
</dbReference>
<accession>A0A9W8IJ29</accession>
<evidence type="ECO:0000256" key="2">
    <source>
        <dbReference type="ARBA" id="ARBA00022980"/>
    </source>
</evidence>
<keyword evidence="7" id="KW-1185">Reference proteome</keyword>
<protein>
    <recommendedName>
        <fullName evidence="4">Large ribosomal subunit protein uL30m</fullName>
    </recommendedName>
</protein>
<dbReference type="InterPro" id="IPR016082">
    <property type="entry name" value="Ribosomal_uL30_ferredoxin-like"/>
</dbReference>
<dbReference type="GO" id="GO:0003735">
    <property type="term" value="F:structural constituent of ribosome"/>
    <property type="evidence" value="ECO:0007669"/>
    <property type="project" value="InterPro"/>
</dbReference>
<sequence>MFLIQSRISAFTQTSQTLQKTFRRCYASPTSKQATDTTKERLWKITLKRSPIGLHPNTRENARVLGLTRCGHVVFRPVSNELAGKILKIKEIVKVELVDKVTPIKNEAASGFQVIGRMNPVIAPGSKAAKPLLPLRKRE</sequence>
<feature type="domain" description="Large ribosomal subunit protein uL30-like ferredoxin-like fold" evidence="5">
    <location>
        <begin position="44"/>
        <end position="93"/>
    </location>
</feature>
<evidence type="ECO:0000313" key="7">
    <source>
        <dbReference type="Proteomes" id="UP001139887"/>
    </source>
</evidence>
<keyword evidence="2" id="KW-0689">Ribosomal protein</keyword>
<dbReference type="AlphaFoldDB" id="A0A9W8IJ29"/>
<dbReference type="InterPro" id="IPR005996">
    <property type="entry name" value="Ribosomal_uL30_bac-type"/>
</dbReference>
<dbReference type="OrthoDB" id="509901at2759"/>
<proteinExistence type="inferred from homology"/>
<dbReference type="EMBL" id="JANBUW010000002">
    <property type="protein sequence ID" value="KAJ2852518.1"/>
    <property type="molecule type" value="Genomic_DNA"/>
</dbReference>
<comment type="caution">
    <text evidence="6">The sequence shown here is derived from an EMBL/GenBank/DDBJ whole genome shotgun (WGS) entry which is preliminary data.</text>
</comment>
<reference evidence="6" key="1">
    <citation type="submission" date="2022-07" db="EMBL/GenBank/DDBJ databases">
        <title>Phylogenomic reconstructions and comparative analyses of Kickxellomycotina fungi.</title>
        <authorList>
            <person name="Reynolds N.K."/>
            <person name="Stajich J.E."/>
            <person name="Barry K."/>
            <person name="Grigoriev I.V."/>
            <person name="Crous P."/>
            <person name="Smith M.E."/>
        </authorList>
    </citation>
    <scope>NUCLEOTIDE SEQUENCE</scope>
    <source>
        <strain evidence="6">NRRL 1566</strain>
    </source>
</reference>
<dbReference type="GO" id="GO:0015934">
    <property type="term" value="C:large ribosomal subunit"/>
    <property type="evidence" value="ECO:0007669"/>
    <property type="project" value="InterPro"/>
</dbReference>
<evidence type="ECO:0000256" key="1">
    <source>
        <dbReference type="ARBA" id="ARBA00007594"/>
    </source>
</evidence>
<dbReference type="CDD" id="cd01658">
    <property type="entry name" value="Ribosomal_L30"/>
    <property type="match status" value="1"/>
</dbReference>
<evidence type="ECO:0000259" key="5">
    <source>
        <dbReference type="Pfam" id="PF00327"/>
    </source>
</evidence>
<dbReference type="GO" id="GO:0006412">
    <property type="term" value="P:translation"/>
    <property type="evidence" value="ECO:0007669"/>
    <property type="project" value="InterPro"/>
</dbReference>
<dbReference type="Pfam" id="PF00327">
    <property type="entry name" value="Ribosomal_L30"/>
    <property type="match status" value="1"/>
</dbReference>
<organism evidence="6 7">
    <name type="scientific">Coemansia brasiliensis</name>
    <dbReference type="NCBI Taxonomy" id="2650707"/>
    <lineage>
        <taxon>Eukaryota</taxon>
        <taxon>Fungi</taxon>
        <taxon>Fungi incertae sedis</taxon>
        <taxon>Zoopagomycota</taxon>
        <taxon>Kickxellomycotina</taxon>
        <taxon>Kickxellomycetes</taxon>
        <taxon>Kickxellales</taxon>
        <taxon>Kickxellaceae</taxon>
        <taxon>Coemansia</taxon>
    </lineage>
</organism>
<dbReference type="Gene3D" id="3.30.1390.20">
    <property type="entry name" value="Ribosomal protein L30, ferredoxin-like fold domain"/>
    <property type="match status" value="1"/>
</dbReference>
<evidence type="ECO:0000256" key="4">
    <source>
        <dbReference type="ARBA" id="ARBA00035281"/>
    </source>
</evidence>
<gene>
    <name evidence="6" type="ORF">IWW36_000146</name>
</gene>
<evidence type="ECO:0000256" key="3">
    <source>
        <dbReference type="ARBA" id="ARBA00023274"/>
    </source>
</evidence>
<dbReference type="SUPFAM" id="SSF55129">
    <property type="entry name" value="Ribosomal protein L30p/L7e"/>
    <property type="match status" value="1"/>
</dbReference>
<keyword evidence="3" id="KW-0687">Ribonucleoprotein</keyword>
<dbReference type="InterPro" id="IPR036919">
    <property type="entry name" value="Ribo_uL30_ferredoxin-like_sf"/>
</dbReference>
<comment type="similarity">
    <text evidence="1">Belongs to the universal ribosomal protein uL30 family.</text>
</comment>
<evidence type="ECO:0000313" key="6">
    <source>
        <dbReference type="EMBL" id="KAJ2852518.1"/>
    </source>
</evidence>